<feature type="chain" id="PRO_5046047704" description="Lipoprotein" evidence="1">
    <location>
        <begin position="23"/>
        <end position="214"/>
    </location>
</feature>
<organism evidence="2 3">
    <name type="scientific">Lacibacterium aquatile</name>
    <dbReference type="NCBI Taxonomy" id="1168082"/>
    <lineage>
        <taxon>Bacteria</taxon>
        <taxon>Pseudomonadati</taxon>
        <taxon>Pseudomonadota</taxon>
        <taxon>Alphaproteobacteria</taxon>
        <taxon>Rhodospirillales</taxon>
        <taxon>Rhodospirillaceae</taxon>
    </lineage>
</organism>
<name>A0ABW5DWT3_9PROT</name>
<keyword evidence="1" id="KW-0732">Signal</keyword>
<accession>A0ABW5DWT3</accession>
<dbReference type="PROSITE" id="PS51257">
    <property type="entry name" value="PROKAR_LIPOPROTEIN"/>
    <property type="match status" value="1"/>
</dbReference>
<dbReference type="EMBL" id="JBHUIP010000016">
    <property type="protein sequence ID" value="MFD2265372.1"/>
    <property type="molecule type" value="Genomic_DNA"/>
</dbReference>
<keyword evidence="3" id="KW-1185">Reference proteome</keyword>
<evidence type="ECO:0008006" key="4">
    <source>
        <dbReference type="Google" id="ProtNLM"/>
    </source>
</evidence>
<gene>
    <name evidence="2" type="ORF">ACFSM5_20885</name>
</gene>
<sequence>MQRWIMALPLMMGLAACQTDTATEPARPITTTTAAGRPVIVEATGDYRQAASGMIFPEALPGYRRSAVISYDPSGLDISANYRSGPGQLPLLSVYVYPALQGAKPGSDASRRCDEHFTSVKTQVPIGNPSLRFIGDRETAVLKSGWTIQGRFAEYKGSFQAGAMGSRAYLFCNDASPWVVKIRFSYPEGTDADGTIRAVLDALPWPVKAMDGTV</sequence>
<protein>
    <recommendedName>
        <fullName evidence="4">Lipoprotein</fullName>
    </recommendedName>
</protein>
<evidence type="ECO:0000313" key="2">
    <source>
        <dbReference type="EMBL" id="MFD2265372.1"/>
    </source>
</evidence>
<reference evidence="3" key="1">
    <citation type="journal article" date="2019" name="Int. J. Syst. Evol. Microbiol.">
        <title>The Global Catalogue of Microorganisms (GCM) 10K type strain sequencing project: providing services to taxonomists for standard genome sequencing and annotation.</title>
        <authorList>
            <consortium name="The Broad Institute Genomics Platform"/>
            <consortium name="The Broad Institute Genome Sequencing Center for Infectious Disease"/>
            <person name="Wu L."/>
            <person name="Ma J."/>
        </authorList>
    </citation>
    <scope>NUCLEOTIDE SEQUENCE [LARGE SCALE GENOMIC DNA]</scope>
    <source>
        <strain evidence="3">CGMCC 1.19062</strain>
    </source>
</reference>
<dbReference type="RefSeq" id="WP_379878640.1">
    <property type="nucleotide sequence ID" value="NZ_JBHUIP010000016.1"/>
</dbReference>
<dbReference type="Proteomes" id="UP001597295">
    <property type="component" value="Unassembled WGS sequence"/>
</dbReference>
<feature type="signal peptide" evidence="1">
    <location>
        <begin position="1"/>
        <end position="22"/>
    </location>
</feature>
<comment type="caution">
    <text evidence="2">The sequence shown here is derived from an EMBL/GenBank/DDBJ whole genome shotgun (WGS) entry which is preliminary data.</text>
</comment>
<evidence type="ECO:0000256" key="1">
    <source>
        <dbReference type="SAM" id="SignalP"/>
    </source>
</evidence>
<proteinExistence type="predicted"/>
<evidence type="ECO:0000313" key="3">
    <source>
        <dbReference type="Proteomes" id="UP001597295"/>
    </source>
</evidence>